<dbReference type="InterPro" id="IPR001128">
    <property type="entry name" value="Cyt_P450"/>
</dbReference>
<dbReference type="GO" id="GO:0016705">
    <property type="term" value="F:oxidoreductase activity, acting on paired donors, with incorporation or reduction of molecular oxygen"/>
    <property type="evidence" value="ECO:0007669"/>
    <property type="project" value="InterPro"/>
</dbReference>
<gene>
    <name evidence="6" type="ORF">BUALT_Bualt05G0061600</name>
</gene>
<evidence type="ECO:0000256" key="2">
    <source>
        <dbReference type="ARBA" id="ARBA00022617"/>
    </source>
</evidence>
<dbReference type="GO" id="GO:0020037">
    <property type="term" value="F:heme binding"/>
    <property type="evidence" value="ECO:0007669"/>
    <property type="project" value="InterPro"/>
</dbReference>
<dbReference type="InterPro" id="IPR036396">
    <property type="entry name" value="Cyt_P450_sf"/>
</dbReference>
<dbReference type="PANTHER" id="PTHR47950:SF6">
    <property type="entry name" value="CYTOCHROME P450"/>
    <property type="match status" value="1"/>
</dbReference>
<evidence type="ECO:0000256" key="1">
    <source>
        <dbReference type="ARBA" id="ARBA00010617"/>
    </source>
</evidence>
<keyword evidence="5" id="KW-0503">Monooxygenase</keyword>
<evidence type="ECO:0000256" key="5">
    <source>
        <dbReference type="ARBA" id="ARBA00023033"/>
    </source>
</evidence>
<keyword evidence="5" id="KW-0560">Oxidoreductase</keyword>
<name>A0AAV6XQH9_9LAMI</name>
<reference evidence="6" key="1">
    <citation type="submission" date="2019-10" db="EMBL/GenBank/DDBJ databases">
        <authorList>
            <person name="Zhang R."/>
            <person name="Pan Y."/>
            <person name="Wang J."/>
            <person name="Ma R."/>
            <person name="Yu S."/>
        </authorList>
    </citation>
    <scope>NUCLEOTIDE SEQUENCE</scope>
    <source>
        <strain evidence="6">LA-IB0</strain>
        <tissue evidence="6">Leaf</tissue>
    </source>
</reference>
<dbReference type="Proteomes" id="UP000826271">
    <property type="component" value="Unassembled WGS sequence"/>
</dbReference>
<keyword evidence="4" id="KW-0408">Iron</keyword>
<dbReference type="Pfam" id="PF00067">
    <property type="entry name" value="p450"/>
    <property type="match status" value="1"/>
</dbReference>
<keyword evidence="3" id="KW-0479">Metal-binding</keyword>
<keyword evidence="2" id="KW-0349">Heme</keyword>
<sequence length="202" mass="22763">MGLQGNFVPSLISLPLIYTIIKHYKSSFTSNSPPLPPWPILGNIPKMGSSSKPHVTLTNFAKFYGPLISLKLGTQRLIVASSPDAAIQILKTKHRIFSGRYVPHSLPVPKSELNQSSLGWTEECNEYWNVGRRIYPGIPMAAKTVPLILISLIRFFDWSLPDGISLEEMNMIEKFGVTMCRWNIHCCCFRRLGNDDKHHALV</sequence>
<dbReference type="AlphaFoldDB" id="A0AAV6XQH9"/>
<comment type="caution">
    <text evidence="6">The sequence shown here is derived from an EMBL/GenBank/DDBJ whole genome shotgun (WGS) entry which is preliminary data.</text>
</comment>
<keyword evidence="7" id="KW-1185">Reference proteome</keyword>
<evidence type="ECO:0000313" key="6">
    <source>
        <dbReference type="EMBL" id="KAG8382292.1"/>
    </source>
</evidence>
<dbReference type="GO" id="GO:0005506">
    <property type="term" value="F:iron ion binding"/>
    <property type="evidence" value="ECO:0007669"/>
    <property type="project" value="InterPro"/>
</dbReference>
<proteinExistence type="inferred from homology"/>
<evidence type="ECO:0000256" key="4">
    <source>
        <dbReference type="ARBA" id="ARBA00023004"/>
    </source>
</evidence>
<accession>A0AAV6XQH9</accession>
<protein>
    <recommendedName>
        <fullName evidence="8">Cytochrome P450</fullName>
    </recommendedName>
</protein>
<organism evidence="6 7">
    <name type="scientific">Buddleja alternifolia</name>
    <dbReference type="NCBI Taxonomy" id="168488"/>
    <lineage>
        <taxon>Eukaryota</taxon>
        <taxon>Viridiplantae</taxon>
        <taxon>Streptophyta</taxon>
        <taxon>Embryophyta</taxon>
        <taxon>Tracheophyta</taxon>
        <taxon>Spermatophyta</taxon>
        <taxon>Magnoliopsida</taxon>
        <taxon>eudicotyledons</taxon>
        <taxon>Gunneridae</taxon>
        <taxon>Pentapetalae</taxon>
        <taxon>asterids</taxon>
        <taxon>lamiids</taxon>
        <taxon>Lamiales</taxon>
        <taxon>Scrophulariaceae</taxon>
        <taxon>Buddlejeae</taxon>
        <taxon>Buddleja</taxon>
    </lineage>
</organism>
<dbReference type="EMBL" id="WHWC01000005">
    <property type="protein sequence ID" value="KAG8382292.1"/>
    <property type="molecule type" value="Genomic_DNA"/>
</dbReference>
<dbReference type="PANTHER" id="PTHR47950">
    <property type="entry name" value="CYTOCHROME P450, FAMILY 76, SUBFAMILY C, POLYPEPTIDE 5-RELATED"/>
    <property type="match status" value="1"/>
</dbReference>
<evidence type="ECO:0008006" key="8">
    <source>
        <dbReference type="Google" id="ProtNLM"/>
    </source>
</evidence>
<dbReference type="Gene3D" id="1.10.630.10">
    <property type="entry name" value="Cytochrome P450"/>
    <property type="match status" value="2"/>
</dbReference>
<evidence type="ECO:0000313" key="7">
    <source>
        <dbReference type="Proteomes" id="UP000826271"/>
    </source>
</evidence>
<comment type="similarity">
    <text evidence="1">Belongs to the cytochrome P450 family.</text>
</comment>
<evidence type="ECO:0000256" key="3">
    <source>
        <dbReference type="ARBA" id="ARBA00022723"/>
    </source>
</evidence>
<dbReference type="SUPFAM" id="SSF48264">
    <property type="entry name" value="Cytochrome P450"/>
    <property type="match status" value="2"/>
</dbReference>
<dbReference type="GO" id="GO:0004497">
    <property type="term" value="F:monooxygenase activity"/>
    <property type="evidence" value="ECO:0007669"/>
    <property type="project" value="UniProtKB-KW"/>
</dbReference>